<evidence type="ECO:0000313" key="1">
    <source>
        <dbReference type="EMBL" id="WMM95715.1"/>
    </source>
</evidence>
<dbReference type="EMBL" id="OR420752">
    <property type="protein sequence ID" value="WMM95715.1"/>
    <property type="molecule type" value="Genomic_DNA"/>
</dbReference>
<reference evidence="1 2" key="1">
    <citation type="submission" date="2023-08" db="EMBL/GenBank/DDBJ databases">
        <authorList>
            <person name="Du S."/>
            <person name="Wu Z."/>
            <person name="Wu Y."/>
            <person name="Yang M."/>
            <person name="Shao J."/>
            <person name="Liu H."/>
            <person name="Zhao Y."/>
            <person name="Zhang Z."/>
        </authorList>
    </citation>
    <scope>NUCLEOTIDE SEQUENCE [LARGE SCALE GENOMIC DNA]</scope>
</reference>
<dbReference type="Proteomes" id="UP001304225">
    <property type="component" value="Segment"/>
</dbReference>
<keyword evidence="2" id="KW-1185">Reference proteome</keyword>
<name>A0AAX3ZYC1_9CAUD</name>
<protein>
    <submittedName>
        <fullName evidence="1">Uncharacterized protein</fullName>
    </submittedName>
</protein>
<accession>A0AAX3ZYC1</accession>
<sequence>MKTFTVIRTYMASDAYRVQAETPEQARQLVLEDKGTHVRYDHDDHDYSVEVYEGE</sequence>
<proteinExistence type="predicted"/>
<organism evidence="1 2">
    <name type="scientific">Roseobacter phage CRP-403</name>
    <dbReference type="NCBI Taxonomy" id="3072849"/>
    <lineage>
        <taxon>Viruses</taxon>
        <taxon>Duplodnaviria</taxon>
        <taxon>Heunggongvirae</taxon>
        <taxon>Uroviricota</taxon>
        <taxon>Caudoviricetes</taxon>
        <taxon>Autographivirales</taxon>
        <taxon>Autographivirales incertae sedis</taxon>
        <taxon>Shangxiadianvirus</taxon>
        <taxon>Shangxiadianvirus CRP403</taxon>
    </lineage>
</organism>
<gene>
    <name evidence="1" type="ORF">CRP403_gp1</name>
</gene>
<evidence type="ECO:0000313" key="2">
    <source>
        <dbReference type="Proteomes" id="UP001304225"/>
    </source>
</evidence>